<dbReference type="eggNOG" id="ENOG502QR1Q">
    <property type="taxonomic scope" value="Eukaryota"/>
</dbReference>
<keyword evidence="1" id="KW-0812">Transmembrane</keyword>
<evidence type="ECO:0000313" key="3">
    <source>
        <dbReference type="Proteomes" id="UP000001876"/>
    </source>
</evidence>
<feature type="transmembrane region" description="Helical" evidence="1">
    <location>
        <begin position="111"/>
        <end position="133"/>
    </location>
</feature>
<sequence>MTLFSSPLATAAPLFALAEGLRDDIKPSYFATLGLFVLSAPGLWSLVKRSAKSKVDRKTFEVAGPSATPSMPLDELAREIAAFFRRNNYVVADAGEVITFEGNIAPEKGTAAYITFCVAVGLLCIALVCSIALPGGNLWYSIALISPLSGTYYMDNAGRKEKVKVKMVTADDDMTTDIIVEGDVEEIERMRRDLNLVEKGKVYVKGILEQ</sequence>
<feature type="transmembrane region" description="Helical" evidence="1">
    <location>
        <begin position="28"/>
        <end position="47"/>
    </location>
</feature>
<dbReference type="Pfam" id="PF12046">
    <property type="entry name" value="CCB1"/>
    <property type="match status" value="1"/>
</dbReference>
<dbReference type="RefSeq" id="XP_003059208.1">
    <property type="nucleotide sequence ID" value="XM_003059162.1"/>
</dbReference>
<evidence type="ECO:0000256" key="1">
    <source>
        <dbReference type="SAM" id="Phobius"/>
    </source>
</evidence>
<gene>
    <name evidence="2" type="ORF">MICPUCDRAFT_17886</name>
</gene>
<organism evidence="3">
    <name type="scientific">Micromonas pusilla (strain CCMP1545)</name>
    <name type="common">Picoplanktonic green alga</name>
    <dbReference type="NCBI Taxonomy" id="564608"/>
    <lineage>
        <taxon>Eukaryota</taxon>
        <taxon>Viridiplantae</taxon>
        <taxon>Chlorophyta</taxon>
        <taxon>Mamiellophyceae</taxon>
        <taxon>Mamiellales</taxon>
        <taxon>Mamiellaceae</taxon>
        <taxon>Micromonas</taxon>
    </lineage>
</organism>
<dbReference type="STRING" id="564608.C1MUJ3"/>
<dbReference type="InterPro" id="IPR021919">
    <property type="entry name" value="CCB1"/>
</dbReference>
<keyword evidence="3" id="KW-1185">Reference proteome</keyword>
<dbReference type="PANTHER" id="PTHR35302">
    <property type="match status" value="1"/>
</dbReference>
<evidence type="ECO:0000313" key="2">
    <source>
        <dbReference type="EMBL" id="EEH56340.1"/>
    </source>
</evidence>
<dbReference type="PANTHER" id="PTHR35302:SF1">
    <property type="entry name" value="PROTEIN COFACTOR ASSEMBLY OF COMPLEX C SUBUNIT B CCB1, CHLOROPLASTIC"/>
    <property type="match status" value="1"/>
</dbReference>
<accession>C1MUJ3</accession>
<reference evidence="2 3" key="1">
    <citation type="journal article" date="2009" name="Science">
        <title>Green evolution and dynamic adaptations revealed by genomes of the marine picoeukaryotes Micromonas.</title>
        <authorList>
            <person name="Worden A.Z."/>
            <person name="Lee J.H."/>
            <person name="Mock T."/>
            <person name="Rouze P."/>
            <person name="Simmons M.P."/>
            <person name="Aerts A.L."/>
            <person name="Allen A.E."/>
            <person name="Cuvelier M.L."/>
            <person name="Derelle E."/>
            <person name="Everett M.V."/>
            <person name="Foulon E."/>
            <person name="Grimwood J."/>
            <person name="Gundlach H."/>
            <person name="Henrissat B."/>
            <person name="Napoli C."/>
            <person name="McDonald S.M."/>
            <person name="Parker M.S."/>
            <person name="Rombauts S."/>
            <person name="Salamov A."/>
            <person name="Von Dassow P."/>
            <person name="Badger J.H."/>
            <person name="Coutinho P.M."/>
            <person name="Demir E."/>
            <person name="Dubchak I."/>
            <person name="Gentemann C."/>
            <person name="Eikrem W."/>
            <person name="Gready J.E."/>
            <person name="John U."/>
            <person name="Lanier W."/>
            <person name="Lindquist E.A."/>
            <person name="Lucas S."/>
            <person name="Mayer K.F."/>
            <person name="Moreau H."/>
            <person name="Not F."/>
            <person name="Otillar R."/>
            <person name="Panaud O."/>
            <person name="Pangilinan J."/>
            <person name="Paulsen I."/>
            <person name="Piegu B."/>
            <person name="Poliakov A."/>
            <person name="Robbens S."/>
            <person name="Schmutz J."/>
            <person name="Toulza E."/>
            <person name="Wyss T."/>
            <person name="Zelensky A."/>
            <person name="Zhou K."/>
            <person name="Armbrust E.V."/>
            <person name="Bhattacharya D."/>
            <person name="Goodenough U.W."/>
            <person name="Van de Peer Y."/>
            <person name="Grigoriev I.V."/>
        </authorList>
    </citation>
    <scope>NUCLEOTIDE SEQUENCE [LARGE SCALE GENOMIC DNA]</scope>
    <source>
        <strain evidence="2 3">CCMP1545</strain>
    </source>
</reference>
<keyword evidence="1" id="KW-1133">Transmembrane helix</keyword>
<dbReference type="OMA" id="WFWLTIL"/>
<keyword evidence="1" id="KW-0472">Membrane</keyword>
<dbReference type="GeneID" id="9684944"/>
<dbReference type="AlphaFoldDB" id="C1MUJ3"/>
<protein>
    <submittedName>
        <fullName evidence="2">Predicted protein</fullName>
    </submittedName>
</protein>
<name>C1MUJ3_MICPC</name>
<dbReference type="KEGG" id="mpp:MICPUCDRAFT_17886"/>
<dbReference type="EMBL" id="GG663740">
    <property type="protein sequence ID" value="EEH56340.1"/>
    <property type="molecule type" value="Genomic_DNA"/>
</dbReference>
<dbReference type="OrthoDB" id="447756at2759"/>
<dbReference type="Proteomes" id="UP000001876">
    <property type="component" value="Unassembled WGS sequence"/>
</dbReference>
<proteinExistence type="predicted"/>